<reference evidence="10" key="2">
    <citation type="submission" date="2023-11" db="UniProtKB">
        <authorList>
            <consortium name="WormBaseParasite"/>
        </authorList>
    </citation>
    <scope>IDENTIFICATION</scope>
</reference>
<dbReference type="GO" id="GO:0005741">
    <property type="term" value="C:mitochondrial outer membrane"/>
    <property type="evidence" value="ECO:0007669"/>
    <property type="project" value="UniProtKB-SubCell"/>
</dbReference>
<organism evidence="9 10">
    <name type="scientific">Trichobilharzia regenti</name>
    <name type="common">Nasal bird schistosome</name>
    <dbReference type="NCBI Taxonomy" id="157069"/>
    <lineage>
        <taxon>Eukaryota</taxon>
        <taxon>Metazoa</taxon>
        <taxon>Spiralia</taxon>
        <taxon>Lophotrochozoa</taxon>
        <taxon>Platyhelminthes</taxon>
        <taxon>Trematoda</taxon>
        <taxon>Digenea</taxon>
        <taxon>Strigeidida</taxon>
        <taxon>Schistosomatoidea</taxon>
        <taxon>Schistosomatidae</taxon>
        <taxon>Trichobilharzia</taxon>
    </lineage>
</organism>
<protein>
    <recommendedName>
        <fullName evidence="8">Mff-like domain-containing protein</fullName>
    </recommendedName>
</protein>
<evidence type="ECO:0000256" key="4">
    <source>
        <dbReference type="ARBA" id="ARBA00022787"/>
    </source>
</evidence>
<evidence type="ECO:0000256" key="5">
    <source>
        <dbReference type="ARBA" id="ARBA00022989"/>
    </source>
</evidence>
<name>A0AA85JCZ0_TRIRE</name>
<evidence type="ECO:0000256" key="6">
    <source>
        <dbReference type="ARBA" id="ARBA00023128"/>
    </source>
</evidence>
<dbReference type="Proteomes" id="UP000050795">
    <property type="component" value="Unassembled WGS sequence"/>
</dbReference>
<evidence type="ECO:0000259" key="8">
    <source>
        <dbReference type="Pfam" id="PF05644"/>
    </source>
</evidence>
<dbReference type="Pfam" id="PF05644">
    <property type="entry name" value="Miff"/>
    <property type="match status" value="1"/>
</dbReference>
<keyword evidence="3" id="KW-0812">Transmembrane</keyword>
<evidence type="ECO:0000313" key="9">
    <source>
        <dbReference type="Proteomes" id="UP000050795"/>
    </source>
</evidence>
<evidence type="ECO:0000256" key="1">
    <source>
        <dbReference type="ARBA" id="ARBA00004167"/>
    </source>
</evidence>
<dbReference type="InterPro" id="IPR039433">
    <property type="entry name" value="Mff-like_dom"/>
</dbReference>
<reference evidence="9" key="1">
    <citation type="submission" date="2022-06" db="EMBL/GenBank/DDBJ databases">
        <authorList>
            <person name="Berger JAMES D."/>
            <person name="Berger JAMES D."/>
        </authorList>
    </citation>
    <scope>NUCLEOTIDE SEQUENCE [LARGE SCALE GENOMIC DNA]</scope>
</reference>
<keyword evidence="6" id="KW-0496">Mitochondrion</keyword>
<sequence length="234" mass="26463">MVNNIVFILSVILDDFYVRENCDSGFIKEINSKMRVPDRISLDPNSLSRLNLPSTPTENDNMKVPERIVMSAANSQSSPSIAFNRRGDDLIDNLESITHQHALEPLPSSLVLNEINYPDLERLNIEKKEKEKVEEKEVVLISFPVNESQSRTVTPQSPPTPSTSNAIIECAPSQTNNSAYGNQPNSVDSRRIRILENRVLEVELELSRHRFIGNIFYVTLGGYLILKFLRSLLP</sequence>
<evidence type="ECO:0000256" key="2">
    <source>
        <dbReference type="ARBA" id="ARBA00004294"/>
    </source>
</evidence>
<feature type="domain" description="Mff-like" evidence="8">
    <location>
        <begin position="24"/>
        <end position="137"/>
    </location>
</feature>
<accession>A0AA85JCZ0</accession>
<evidence type="ECO:0000256" key="7">
    <source>
        <dbReference type="ARBA" id="ARBA00023136"/>
    </source>
</evidence>
<keyword evidence="9" id="KW-1185">Reference proteome</keyword>
<proteinExistence type="predicted"/>
<evidence type="ECO:0000313" key="10">
    <source>
        <dbReference type="WBParaSite" id="TREG1_15470.3"/>
    </source>
</evidence>
<evidence type="ECO:0000256" key="3">
    <source>
        <dbReference type="ARBA" id="ARBA00022692"/>
    </source>
</evidence>
<keyword evidence="4" id="KW-1000">Mitochondrion outer membrane</keyword>
<comment type="subcellular location">
    <subcellularLocation>
        <location evidence="1">Membrane</location>
        <topology evidence="1">Single-pass membrane protein</topology>
    </subcellularLocation>
    <subcellularLocation>
        <location evidence="2">Mitochondrion outer membrane</location>
    </subcellularLocation>
</comment>
<keyword evidence="7" id="KW-0472">Membrane</keyword>
<keyword evidence="5" id="KW-1133">Transmembrane helix</keyword>
<dbReference type="AlphaFoldDB" id="A0AA85JCZ0"/>
<dbReference type="WBParaSite" id="TREG1_15470.3">
    <property type="protein sequence ID" value="TREG1_15470.3"/>
    <property type="gene ID" value="TREG1_15470"/>
</dbReference>